<evidence type="ECO:0000256" key="1">
    <source>
        <dbReference type="ARBA" id="ARBA00004141"/>
    </source>
</evidence>
<keyword evidence="5 8" id="KW-1133">Transmembrane helix</keyword>
<comment type="similarity">
    <text evidence="2">Belongs to the bacterial sugar transferase family.</text>
</comment>
<dbReference type="GO" id="GO:0000271">
    <property type="term" value="P:polysaccharide biosynthetic process"/>
    <property type="evidence" value="ECO:0007669"/>
    <property type="project" value="UniProtKB-KW"/>
</dbReference>
<dbReference type="PANTHER" id="PTHR30576:SF0">
    <property type="entry name" value="UNDECAPRENYL-PHOSPHATE N-ACETYLGALACTOSAMINYL 1-PHOSPHATE TRANSFERASE-RELATED"/>
    <property type="match status" value="1"/>
</dbReference>
<keyword evidence="3 10" id="KW-0808">Transferase</keyword>
<dbReference type="KEGG" id="lck:HN018_13590"/>
<dbReference type="NCBIfam" id="TIGR03025">
    <property type="entry name" value="EPS_sugtrans"/>
    <property type="match status" value="1"/>
</dbReference>
<evidence type="ECO:0000256" key="4">
    <source>
        <dbReference type="ARBA" id="ARBA00022692"/>
    </source>
</evidence>
<reference evidence="10 11" key="1">
    <citation type="journal article" date="2014" name="World J. Microbiol. Biotechnol.">
        <title>Biodiversity and physiological characteristics of Antarctic and Arctic lichens-associated bacteria.</title>
        <authorList>
            <person name="Lee Y.M."/>
            <person name="Kim E.H."/>
            <person name="Lee H.K."/>
            <person name="Hong S.G."/>
        </authorList>
    </citation>
    <scope>NUCLEOTIDE SEQUENCE [LARGE SCALE GENOMIC DNA]</scope>
    <source>
        <strain evidence="10 11">PAMC 26569</strain>
    </source>
</reference>
<dbReference type="GO" id="GO:0016780">
    <property type="term" value="F:phosphotransferase activity, for other substituted phosphate groups"/>
    <property type="evidence" value="ECO:0007669"/>
    <property type="project" value="TreeGrafter"/>
</dbReference>
<gene>
    <name evidence="10" type="ORF">HN018_13590</name>
</gene>
<evidence type="ECO:0000313" key="10">
    <source>
        <dbReference type="EMBL" id="QKE90935.1"/>
    </source>
</evidence>
<feature type="transmembrane region" description="Helical" evidence="8">
    <location>
        <begin position="338"/>
        <end position="359"/>
    </location>
</feature>
<evidence type="ECO:0000256" key="6">
    <source>
        <dbReference type="ARBA" id="ARBA00023136"/>
    </source>
</evidence>
<evidence type="ECO:0000256" key="2">
    <source>
        <dbReference type="ARBA" id="ARBA00006464"/>
    </source>
</evidence>
<keyword evidence="11" id="KW-1185">Reference proteome</keyword>
<feature type="transmembrane region" description="Helical" evidence="8">
    <location>
        <begin position="170"/>
        <end position="191"/>
    </location>
</feature>
<dbReference type="Pfam" id="PF02397">
    <property type="entry name" value="Bac_transf"/>
    <property type="match status" value="1"/>
</dbReference>
<evidence type="ECO:0000256" key="8">
    <source>
        <dbReference type="SAM" id="Phobius"/>
    </source>
</evidence>
<feature type="transmembrane region" description="Helical" evidence="8">
    <location>
        <begin position="75"/>
        <end position="97"/>
    </location>
</feature>
<sequence length="527" mass="58946">MLAPPVHERRADSRNTQGRVFQMRQTVSSTKHLLQTAKLESNQDASPSSFAAQVKDDPIDVYGYKHPMLPWTIKIIDVIATVASTLLLTWVGGHLLMHLQDRVRVTADLVSILIIFLWPKTERLLNIPQVTRLWDQVRYIGPALLVATASQFIILWVLGWAPAPSATTALNWFVTTSLTLLLVRAGMIYVLTKPSVRHRLSCKIAIVGNGPQAAGVAERLNRGTAGTISTLGIFTDTPYELSAASVRGSLSELVSLSRERTLHGIIIAVSPAQDNEQQIEQIVWQLRSVLAHIYVMPHLVPEFDSALPIEAVGPVSLMVLRRRPLTELQTLAKLGIDVLFGTIALVILFPLLLAIAVAIKLDSPGPVFFKQSRLGFNNRSFQVFKFRSMYADMADPTAMKQTSRNDSRVTRVGKWLRKLSLDELPQILNVLRNEMSLVGPRPHAPHTRAGGKLLDDALAEYVIRHQVKPGITGWAQINGSRGELVTTEDLHKRVTLDLEYMQRWSIWFDIKIMFLTVIREVVSRHSY</sequence>
<dbReference type="InterPro" id="IPR017475">
    <property type="entry name" value="EPS_sugar_tfrase"/>
</dbReference>
<evidence type="ECO:0000313" key="11">
    <source>
        <dbReference type="Proteomes" id="UP000500767"/>
    </source>
</evidence>
<feature type="domain" description="Bacterial sugar transferase" evidence="9">
    <location>
        <begin position="335"/>
        <end position="518"/>
    </location>
</feature>
<proteinExistence type="inferred from homology"/>
<evidence type="ECO:0000256" key="3">
    <source>
        <dbReference type="ARBA" id="ARBA00022679"/>
    </source>
</evidence>
<dbReference type="Proteomes" id="UP000500767">
    <property type="component" value="Chromosome"/>
</dbReference>
<keyword evidence="6 8" id="KW-0472">Membrane</keyword>
<dbReference type="EMBL" id="CP053708">
    <property type="protein sequence ID" value="QKE90935.1"/>
    <property type="molecule type" value="Genomic_DNA"/>
</dbReference>
<evidence type="ECO:0000256" key="7">
    <source>
        <dbReference type="ARBA" id="ARBA00023169"/>
    </source>
</evidence>
<protein>
    <submittedName>
        <fullName evidence="10">Exopolysaccharide biosynthesis polyprenyl glycosylphosphotransferase</fullName>
    </submittedName>
</protein>
<dbReference type="GO" id="GO:0016020">
    <property type="term" value="C:membrane"/>
    <property type="evidence" value="ECO:0007669"/>
    <property type="project" value="UniProtKB-SubCell"/>
</dbReference>
<accession>A0A6M8HRN4</accession>
<dbReference type="InterPro" id="IPR003362">
    <property type="entry name" value="Bact_transf"/>
</dbReference>
<dbReference type="PANTHER" id="PTHR30576">
    <property type="entry name" value="COLANIC BIOSYNTHESIS UDP-GLUCOSE LIPID CARRIER TRANSFERASE"/>
    <property type="match status" value="1"/>
</dbReference>
<dbReference type="Gene3D" id="3.40.50.720">
    <property type="entry name" value="NAD(P)-binding Rossmann-like Domain"/>
    <property type="match status" value="1"/>
</dbReference>
<name>A0A6M8HRN4_9PROT</name>
<evidence type="ECO:0000259" key="9">
    <source>
        <dbReference type="Pfam" id="PF02397"/>
    </source>
</evidence>
<feature type="transmembrane region" description="Helical" evidence="8">
    <location>
        <begin position="139"/>
        <end position="158"/>
    </location>
</feature>
<evidence type="ECO:0000256" key="5">
    <source>
        <dbReference type="ARBA" id="ARBA00022989"/>
    </source>
</evidence>
<keyword evidence="4 8" id="KW-0812">Transmembrane</keyword>
<dbReference type="AlphaFoldDB" id="A0A6M8HRN4"/>
<dbReference type="RefSeq" id="WP_171836658.1">
    <property type="nucleotide sequence ID" value="NZ_CP053708.1"/>
</dbReference>
<organism evidence="10 11">
    <name type="scientific">Lichenicola cladoniae</name>
    <dbReference type="NCBI Taxonomy" id="1484109"/>
    <lineage>
        <taxon>Bacteria</taxon>
        <taxon>Pseudomonadati</taxon>
        <taxon>Pseudomonadota</taxon>
        <taxon>Alphaproteobacteria</taxon>
        <taxon>Acetobacterales</taxon>
        <taxon>Acetobacteraceae</taxon>
        <taxon>Lichenicola</taxon>
    </lineage>
</organism>
<keyword evidence="7" id="KW-0270">Exopolysaccharide synthesis</keyword>
<dbReference type="Pfam" id="PF13727">
    <property type="entry name" value="CoA_binding_3"/>
    <property type="match status" value="1"/>
</dbReference>
<comment type="subcellular location">
    <subcellularLocation>
        <location evidence="1">Membrane</location>
        <topology evidence="1">Multi-pass membrane protein</topology>
    </subcellularLocation>
</comment>